<dbReference type="Gene3D" id="3.20.20.210">
    <property type="match status" value="1"/>
</dbReference>
<dbReference type="GO" id="GO:0003871">
    <property type="term" value="F:5-methyltetrahydropteroyltriglutamate-homocysteine S-methyltransferase activity"/>
    <property type="evidence" value="ECO:0007669"/>
    <property type="project" value="InterPro"/>
</dbReference>
<dbReference type="Pfam" id="PF01717">
    <property type="entry name" value="Meth_synt_2"/>
    <property type="match status" value="1"/>
</dbReference>
<evidence type="ECO:0000259" key="1">
    <source>
        <dbReference type="Pfam" id="PF01717"/>
    </source>
</evidence>
<reference evidence="2 3" key="1">
    <citation type="journal article" date="2019" name="Syst. Appl. Microbiol.">
        <title>Polyphasic characterization of two novel Lactobacillus spp. isolated from blown salami packages: Description of Lactobacillus halodurans sp. nov. and Lactobacillus salsicarnum sp. nov.</title>
        <authorList>
            <person name="Schuster J.A."/>
            <person name="Klingl A."/>
            <person name="Vogel R.F."/>
            <person name="Ehrmann M.A."/>
        </authorList>
    </citation>
    <scope>NUCLEOTIDE SEQUENCE [LARGE SCALE GENOMIC DNA]</scope>
    <source>
        <strain evidence="2 3">TMW 1.2118</strain>
    </source>
</reference>
<sequence>MATSFSPFTTSIIGSWPRTKEILIAQRKLRKGQMEQSDFDDLIEKETARIIKIQDDLGLDVIVSGELSRDNYSSFVADRIGGVSMMSMDDIVDYIDDKKAFEDILSILDVPAISITNAICTGKLEYHPIAVNELKLLKKYTDKPVKITLPGPYLLTRSMWIPKLSKQGYASKEELGKDVVKILEQEIDNLQKLGVDIIQFDEPVLTEVVFTEGKPRSFMCAALSERKDPTEELEFAKSLIKPVLEHIDRSKSIASMHVCRGNWSNDESILLTGPYTPLLDLFENVSAEMLTLEFSTPRAGEISSLLGDEKISKDHIIGLGVENPRLHEAESTDFIIGKAKEALKYIPKERLFLNPDCGFATFSNRPVNKEEFIINKIKSLVDASHQLQAEYK</sequence>
<dbReference type="SUPFAM" id="SSF51726">
    <property type="entry name" value="UROD/MetE-like"/>
    <property type="match status" value="1"/>
</dbReference>
<dbReference type="RefSeq" id="WP_153382451.1">
    <property type="nucleotide sequence ID" value="NZ_VDFM01000003.1"/>
</dbReference>
<dbReference type="GO" id="GO:0008270">
    <property type="term" value="F:zinc ion binding"/>
    <property type="evidence" value="ECO:0007669"/>
    <property type="project" value="InterPro"/>
</dbReference>
<feature type="domain" description="Cobalamin-independent methionine synthase MetE C-terminal/archaeal" evidence="1">
    <location>
        <begin position="8"/>
        <end position="365"/>
    </location>
</feature>
<protein>
    <submittedName>
        <fullName evidence="2">Cobalamin-independent methionine synthase II family protein</fullName>
    </submittedName>
</protein>
<dbReference type="InterPro" id="IPR038071">
    <property type="entry name" value="UROD/MetE-like_sf"/>
</dbReference>
<dbReference type="OrthoDB" id="244285at2"/>
<organism evidence="2 3">
    <name type="scientific">Companilactobacillus mishanensis</name>
    <dbReference type="NCBI Taxonomy" id="2486008"/>
    <lineage>
        <taxon>Bacteria</taxon>
        <taxon>Bacillati</taxon>
        <taxon>Bacillota</taxon>
        <taxon>Bacilli</taxon>
        <taxon>Lactobacillales</taxon>
        <taxon>Lactobacillaceae</taxon>
        <taxon>Companilactobacillus</taxon>
    </lineage>
</organism>
<gene>
    <name evidence="2" type="ORF">FHL02_03660</name>
</gene>
<dbReference type="GO" id="GO:0009086">
    <property type="term" value="P:methionine biosynthetic process"/>
    <property type="evidence" value="ECO:0007669"/>
    <property type="project" value="InterPro"/>
</dbReference>
<dbReference type="Proteomes" id="UP000380386">
    <property type="component" value="Unassembled WGS sequence"/>
</dbReference>
<comment type="caution">
    <text evidence="2">The sequence shown here is derived from an EMBL/GenBank/DDBJ whole genome shotgun (WGS) entry which is preliminary data.</text>
</comment>
<dbReference type="PANTHER" id="PTHR43844:SF2">
    <property type="entry name" value="SYNTHASE, VITAMIN-B12 INDEPENDENT, PUTATIVE (AFU_ORTHOLOGUE AFUA_3G12060)-RELATED"/>
    <property type="match status" value="1"/>
</dbReference>
<accession>A0A5P0ZGD2</accession>
<dbReference type="EMBL" id="VDFM01000003">
    <property type="protein sequence ID" value="MQS52113.1"/>
    <property type="molecule type" value="Genomic_DNA"/>
</dbReference>
<dbReference type="AlphaFoldDB" id="A0A5P0ZGD2"/>
<evidence type="ECO:0000313" key="3">
    <source>
        <dbReference type="Proteomes" id="UP000380386"/>
    </source>
</evidence>
<name>A0A5P0ZGD2_9LACO</name>
<dbReference type="InterPro" id="IPR002629">
    <property type="entry name" value="Met_Synth_C/arc"/>
</dbReference>
<proteinExistence type="predicted"/>
<dbReference type="CDD" id="cd03311">
    <property type="entry name" value="CIMS_C_terminal_like"/>
    <property type="match status" value="1"/>
</dbReference>
<dbReference type="PANTHER" id="PTHR43844">
    <property type="entry name" value="METHIONINE SYNTHASE"/>
    <property type="match status" value="1"/>
</dbReference>
<evidence type="ECO:0000313" key="2">
    <source>
        <dbReference type="EMBL" id="MQS52113.1"/>
    </source>
</evidence>